<comment type="function">
    <text evidence="12">Binds specifically to cytosolic chaperonin (c-CPN) and transfers target proteins to it. Binds to nascent polypeptide chain and promotes folding in an environment in which there are many competing pathways for nonnative proteins. Represses the transcriptional activity of MYC.</text>
</comment>
<dbReference type="SUPFAM" id="SSF46579">
    <property type="entry name" value="Prefoldin"/>
    <property type="match status" value="1"/>
</dbReference>
<dbReference type="GO" id="GO:0016272">
    <property type="term" value="C:prefoldin complex"/>
    <property type="evidence" value="ECO:0007669"/>
    <property type="project" value="InterPro"/>
</dbReference>
<dbReference type="GO" id="GO:0005737">
    <property type="term" value="C:cytoplasm"/>
    <property type="evidence" value="ECO:0007669"/>
    <property type="project" value="TreeGrafter"/>
</dbReference>
<dbReference type="SUPFAM" id="SSF57667">
    <property type="entry name" value="beta-beta-alpha zinc fingers"/>
    <property type="match status" value="2"/>
</dbReference>
<dbReference type="FunFam" id="3.30.160.60:FF:000230">
    <property type="entry name" value="Zinc finger protein 148"/>
    <property type="match status" value="1"/>
</dbReference>
<dbReference type="GO" id="GO:1990115">
    <property type="term" value="P:RNA polymerase III assembly"/>
    <property type="evidence" value="ECO:0007669"/>
    <property type="project" value="TreeGrafter"/>
</dbReference>
<keyword evidence="4" id="KW-0479">Metal-binding</keyword>
<keyword evidence="8" id="KW-0805">Transcription regulation</keyword>
<keyword evidence="9" id="KW-0804">Transcription</keyword>
<proteinExistence type="inferred from homology"/>
<feature type="non-terminal residue" evidence="18">
    <location>
        <position position="535"/>
    </location>
</feature>
<dbReference type="FunFam" id="3.30.160.60:FF:000042">
    <property type="entry name" value="Zinc finger protein 148"/>
    <property type="match status" value="1"/>
</dbReference>
<dbReference type="PROSITE" id="PS50157">
    <property type="entry name" value="ZINC_FINGER_C2H2_2"/>
    <property type="match status" value="2"/>
</dbReference>
<comment type="caution">
    <text evidence="18">The sequence shown here is derived from an EMBL/GenBank/DDBJ whole genome shotgun (WGS) entry which is preliminary data.</text>
</comment>
<evidence type="ECO:0000259" key="17">
    <source>
        <dbReference type="PROSITE" id="PS51800"/>
    </source>
</evidence>
<evidence type="ECO:0000256" key="6">
    <source>
        <dbReference type="ARBA" id="ARBA00022771"/>
    </source>
</evidence>
<evidence type="ECO:0000256" key="12">
    <source>
        <dbReference type="ARBA" id="ARBA00057914"/>
    </source>
</evidence>
<feature type="non-terminal residue" evidence="18">
    <location>
        <position position="1"/>
    </location>
</feature>
<keyword evidence="6 14" id="KW-0863">Zinc-finger</keyword>
<dbReference type="AlphaFoldDB" id="A0A8X7XH36"/>
<keyword evidence="11" id="KW-0539">Nucleus</keyword>
<evidence type="ECO:0000256" key="14">
    <source>
        <dbReference type="PROSITE-ProRule" id="PRU00042"/>
    </source>
</evidence>
<comment type="subcellular location">
    <subcellularLocation>
        <location evidence="1">Nucleus</location>
    </subcellularLocation>
</comment>
<dbReference type="EMBL" id="JAATIS010000485">
    <property type="protein sequence ID" value="KAG2468141.1"/>
    <property type="molecule type" value="Genomic_DNA"/>
</dbReference>
<reference evidence="18 19" key="1">
    <citation type="journal article" date="2021" name="Cell">
        <title>Tracing the genetic footprints of vertebrate landing in non-teleost ray-finned fishes.</title>
        <authorList>
            <person name="Bi X."/>
            <person name="Wang K."/>
            <person name="Yang L."/>
            <person name="Pan H."/>
            <person name="Jiang H."/>
            <person name="Wei Q."/>
            <person name="Fang M."/>
            <person name="Yu H."/>
            <person name="Zhu C."/>
            <person name="Cai Y."/>
            <person name="He Y."/>
            <person name="Gan X."/>
            <person name="Zeng H."/>
            <person name="Yu D."/>
            <person name="Zhu Y."/>
            <person name="Jiang H."/>
            <person name="Qiu Q."/>
            <person name="Yang H."/>
            <person name="Zhang Y.E."/>
            <person name="Wang W."/>
            <person name="Zhu M."/>
            <person name="He S."/>
            <person name="Zhang G."/>
        </authorList>
    </citation>
    <scope>NUCLEOTIDE SEQUENCE [LARGE SCALE GENOMIC DNA]</scope>
    <source>
        <strain evidence="18">Bchr_013</strain>
    </source>
</reference>
<dbReference type="CDD" id="cd23157">
    <property type="entry name" value="Prefoldin_5"/>
    <property type="match status" value="1"/>
</dbReference>
<name>A0A8X7XH36_POLSE</name>
<evidence type="ECO:0000256" key="7">
    <source>
        <dbReference type="ARBA" id="ARBA00022833"/>
    </source>
</evidence>
<evidence type="ECO:0000259" key="16">
    <source>
        <dbReference type="PROSITE" id="PS50157"/>
    </source>
</evidence>
<keyword evidence="19" id="KW-1185">Reference proteome</keyword>
<sequence>MLQAGLLGCEAVLSSMALMQASSIASQKRTSQGSESTGGQKDSNERNQNQMVLSTGLTCPPLVIRKEGEFHTSRLLDEKLPRDHEDQQTKKKNRKSGTPLKVAMVDENNDCPLKVQKNFICDHCYGAFRSSYHLKRHILTHTGEKPFACDVCEMRFIQRYHLERHKRVHSGEKPYQCDRCQQPKITQEVPQWALTDPASSQPPILDSLRRQGKTPSKNLVGKNGRNLGKGSSKRDPFPDADPWDPEALQQCPYDKSHQIRAIRFPYHLIKCGKNHPELAKQLKSCPFNARHLVQKHELSSHIANCEDRVVVTHDDCFENRQQEENAIQLIQYVILVVVLRKVIFNTKVLHVKVALSPIRSLKFLSFQRGFLRRLLDLKMAVNVADLSLPQLEGLKGQLDQETEFLTSSISQLKVVQTKYVEAKECVNVLNKENEASFLFEFLYMAHLPKMYVPGVLNDVEHVLVDIGTGYYVEKNVEESKDFFKRKIDFLTKQIEKIQPALQEKHAMKQAVVEVMNMKIQQLHAAQNPQSSTAKA</sequence>
<evidence type="ECO:0000256" key="8">
    <source>
        <dbReference type="ARBA" id="ARBA00023015"/>
    </source>
</evidence>
<dbReference type="SMART" id="SM00355">
    <property type="entry name" value="ZnF_C2H2"/>
    <property type="match status" value="2"/>
</dbReference>
<evidence type="ECO:0000256" key="15">
    <source>
        <dbReference type="SAM" id="MobiDB-lite"/>
    </source>
</evidence>
<dbReference type="GO" id="GO:0006457">
    <property type="term" value="P:protein folding"/>
    <property type="evidence" value="ECO:0007669"/>
    <property type="project" value="InterPro"/>
</dbReference>
<keyword evidence="7" id="KW-0862">Zinc</keyword>
<evidence type="ECO:0000256" key="3">
    <source>
        <dbReference type="ARBA" id="ARBA00010048"/>
    </source>
</evidence>
<evidence type="ECO:0000256" key="1">
    <source>
        <dbReference type="ARBA" id="ARBA00004123"/>
    </source>
</evidence>
<dbReference type="PROSITE" id="PS51800">
    <property type="entry name" value="ZF_CHHC_U11_48K"/>
    <property type="match status" value="2"/>
</dbReference>
<dbReference type="Proteomes" id="UP000886611">
    <property type="component" value="Unassembled WGS sequence"/>
</dbReference>
<dbReference type="PROSITE" id="PS00028">
    <property type="entry name" value="ZINC_FINGER_C2H2_1"/>
    <property type="match status" value="2"/>
</dbReference>
<keyword evidence="10" id="KW-0143">Chaperone</keyword>
<dbReference type="GO" id="GO:0005634">
    <property type="term" value="C:nucleus"/>
    <property type="evidence" value="ECO:0007669"/>
    <property type="project" value="UniProtKB-SubCell"/>
</dbReference>
<feature type="domain" description="CHHC U11-48K-type" evidence="17">
    <location>
        <begin position="282"/>
        <end position="309"/>
    </location>
</feature>
<dbReference type="InterPro" id="IPR004127">
    <property type="entry name" value="Prefoldin_subunit_alpha"/>
</dbReference>
<feature type="compositionally biased region" description="Basic and acidic residues" evidence="15">
    <location>
        <begin position="74"/>
        <end position="89"/>
    </location>
</feature>
<dbReference type="GO" id="GO:0008270">
    <property type="term" value="F:zinc ion binding"/>
    <property type="evidence" value="ECO:0007669"/>
    <property type="project" value="UniProtKB-KW"/>
</dbReference>
<dbReference type="InterPro" id="IPR011599">
    <property type="entry name" value="PFD_alpha_archaea"/>
</dbReference>
<feature type="region of interest" description="Disordered" evidence="15">
    <location>
        <begin position="190"/>
        <end position="248"/>
    </location>
</feature>
<evidence type="ECO:0000256" key="10">
    <source>
        <dbReference type="ARBA" id="ARBA00023186"/>
    </source>
</evidence>
<feature type="region of interest" description="Disordered" evidence="15">
    <location>
        <begin position="24"/>
        <end position="48"/>
    </location>
</feature>
<evidence type="ECO:0000256" key="11">
    <source>
        <dbReference type="ARBA" id="ARBA00023242"/>
    </source>
</evidence>
<feature type="region of interest" description="Disordered" evidence="15">
    <location>
        <begin position="74"/>
        <end position="98"/>
    </location>
</feature>
<evidence type="ECO:0000256" key="2">
    <source>
        <dbReference type="ARBA" id="ARBA00006991"/>
    </source>
</evidence>
<dbReference type="Pfam" id="PF02996">
    <property type="entry name" value="Prefoldin"/>
    <property type="match status" value="1"/>
</dbReference>
<keyword evidence="5" id="KW-0677">Repeat</keyword>
<dbReference type="GO" id="GO:1990114">
    <property type="term" value="P:RNA polymerase II core complex assembly"/>
    <property type="evidence" value="ECO:0007669"/>
    <property type="project" value="TreeGrafter"/>
</dbReference>
<organism evidence="18 19">
    <name type="scientific">Polypterus senegalus</name>
    <name type="common">Senegal bichir</name>
    <dbReference type="NCBI Taxonomy" id="55291"/>
    <lineage>
        <taxon>Eukaryota</taxon>
        <taxon>Metazoa</taxon>
        <taxon>Chordata</taxon>
        <taxon>Craniata</taxon>
        <taxon>Vertebrata</taxon>
        <taxon>Euteleostomi</taxon>
        <taxon>Actinopterygii</taxon>
        <taxon>Polypteriformes</taxon>
        <taxon>Polypteridae</taxon>
        <taxon>Polypterus</taxon>
    </lineage>
</organism>
<dbReference type="InterPro" id="IPR013087">
    <property type="entry name" value="Znf_C2H2_type"/>
</dbReference>
<feature type="domain" description="C2H2-type" evidence="16">
    <location>
        <begin position="147"/>
        <end position="174"/>
    </location>
</feature>
<evidence type="ECO:0000256" key="13">
    <source>
        <dbReference type="ARBA" id="ARBA00067452"/>
    </source>
</evidence>
<feature type="domain" description="CHHC U11-48K-type" evidence="17">
    <location>
        <begin position="248"/>
        <end position="275"/>
    </location>
</feature>
<dbReference type="Gene3D" id="1.10.287.370">
    <property type="match status" value="1"/>
</dbReference>
<feature type="domain" description="C2H2-type" evidence="16">
    <location>
        <begin position="119"/>
        <end position="146"/>
    </location>
</feature>
<gene>
    <name evidence="18" type="primary">Pfdn5</name>
    <name evidence="18" type="ORF">GTO96_0014294</name>
</gene>
<dbReference type="PANTHER" id="PTHR12674:SF2">
    <property type="entry name" value="PREFOLDIN SUBUNIT 5"/>
    <property type="match status" value="1"/>
</dbReference>
<dbReference type="InterPro" id="IPR036236">
    <property type="entry name" value="Znf_C2H2_sf"/>
</dbReference>
<protein>
    <recommendedName>
        <fullName evidence="13">Prefoldin subunit 5</fullName>
    </recommendedName>
</protein>
<evidence type="ECO:0000313" key="19">
    <source>
        <dbReference type="Proteomes" id="UP000886611"/>
    </source>
</evidence>
<dbReference type="FunFam" id="1.10.287.370:FF:000004">
    <property type="entry name" value="Probable prefoldin subunit 5"/>
    <property type="match status" value="1"/>
</dbReference>
<evidence type="ECO:0000256" key="4">
    <source>
        <dbReference type="ARBA" id="ARBA00022723"/>
    </source>
</evidence>
<accession>A0A8X7XH36</accession>
<dbReference type="Gene3D" id="3.30.160.60">
    <property type="entry name" value="Classic Zinc Finger"/>
    <property type="match status" value="2"/>
</dbReference>
<dbReference type="Pfam" id="PF05253">
    <property type="entry name" value="zf-U11-48K"/>
    <property type="match status" value="2"/>
</dbReference>
<dbReference type="PANTHER" id="PTHR12674">
    <property type="entry name" value="PREFOLDIN SUBUNIT 5"/>
    <property type="match status" value="1"/>
</dbReference>
<dbReference type="GO" id="GO:1990113">
    <property type="term" value="P:RNA polymerase I assembly"/>
    <property type="evidence" value="ECO:0007669"/>
    <property type="project" value="TreeGrafter"/>
</dbReference>
<evidence type="ECO:0000256" key="5">
    <source>
        <dbReference type="ARBA" id="ARBA00022737"/>
    </source>
</evidence>
<evidence type="ECO:0000313" key="18">
    <source>
        <dbReference type="EMBL" id="KAG2468141.1"/>
    </source>
</evidence>
<dbReference type="NCBIfam" id="TIGR00293">
    <property type="entry name" value="prefoldin subunit alpha"/>
    <property type="match status" value="1"/>
</dbReference>
<comment type="similarity">
    <text evidence="3">Belongs to the prefoldin subunit alpha family.</text>
</comment>
<comment type="similarity">
    <text evidence="2">Belongs to the krueppel C2H2-type zinc-finger protein family.</text>
</comment>
<dbReference type="InterPro" id="IPR009053">
    <property type="entry name" value="Prefoldin"/>
</dbReference>
<dbReference type="InterPro" id="IPR022776">
    <property type="entry name" value="TRM13/UPF0224_CHHC_Znf_dom"/>
</dbReference>
<evidence type="ECO:0000256" key="9">
    <source>
        <dbReference type="ARBA" id="ARBA00023163"/>
    </source>
</evidence>
<dbReference type="GO" id="GO:0051082">
    <property type="term" value="F:unfolded protein binding"/>
    <property type="evidence" value="ECO:0007669"/>
    <property type="project" value="InterPro"/>
</dbReference>